<dbReference type="RefSeq" id="WP_103922105.1">
    <property type="nucleotide sequence ID" value="NZ_FMSV02000553.1"/>
</dbReference>
<evidence type="ECO:0000256" key="1">
    <source>
        <dbReference type="SAM" id="SignalP"/>
    </source>
</evidence>
<feature type="chain" id="PRO_5014809192" description="PDZ domain-containing protein" evidence="1">
    <location>
        <begin position="23"/>
        <end position="393"/>
    </location>
</feature>
<dbReference type="InterPro" id="IPR036034">
    <property type="entry name" value="PDZ_sf"/>
</dbReference>
<evidence type="ECO:0000259" key="2">
    <source>
        <dbReference type="PROSITE" id="PS50106"/>
    </source>
</evidence>
<dbReference type="Proteomes" id="UP000236724">
    <property type="component" value="Unassembled WGS sequence"/>
</dbReference>
<dbReference type="Gene3D" id="2.40.70.10">
    <property type="entry name" value="Acid Proteases"/>
    <property type="match status" value="2"/>
</dbReference>
<gene>
    <name evidence="3" type="ORF">MBHS_04471</name>
</gene>
<protein>
    <recommendedName>
        <fullName evidence="2">PDZ domain-containing protein</fullName>
    </recommendedName>
</protein>
<keyword evidence="1" id="KW-0732">Signal</keyword>
<dbReference type="PROSITE" id="PS50106">
    <property type="entry name" value="PDZ"/>
    <property type="match status" value="1"/>
</dbReference>
<evidence type="ECO:0000313" key="4">
    <source>
        <dbReference type="Proteomes" id="UP000236724"/>
    </source>
</evidence>
<dbReference type="SUPFAM" id="SSF50630">
    <property type="entry name" value="Acid proteases"/>
    <property type="match status" value="1"/>
</dbReference>
<sequence>MIQKYLTRLVLFILLFSTTVSATEPVFEHQFITHSNGIFVPVQLQGKEYLFLLDSGSTLVVLDESLKPLLGEKLALEAVAKQLGSTVDKLKAKTPTGEIDLDYYPASPMQLGKLEIANPYPYSTLDLESLWPFVGIEFHGLLGSAFLHQYRWELDFEKHRIRAFSAKEKPPAFAADVTLPIRWSARKRPQVPVELLGSKLAFVLDTGDLGTGQMRQLLIGQLKQQNLIASKKSSEVVTLNGRSETRDIRLKNLKLGTLAYQNLVFSETEENALGIGFLRRHHVLLDFPNLQIRLKKCEHCEQRDEANKSGMRLVAHHDKLWVFDVKPGTAASQADIKASDQLLQVNAKSVTTKDLFWVRRQLRGKTGSPFQLQLQRGEDIKLVNFVLDADPLP</sequence>
<keyword evidence="4" id="KW-1185">Reference proteome</keyword>
<dbReference type="EMBL" id="FMSV02000553">
    <property type="protein sequence ID" value="SEH08579.1"/>
    <property type="molecule type" value="Genomic_DNA"/>
</dbReference>
<dbReference type="Pfam" id="PF13180">
    <property type="entry name" value="PDZ_2"/>
    <property type="match status" value="1"/>
</dbReference>
<dbReference type="OrthoDB" id="5580718at2"/>
<reference evidence="3 4" key="1">
    <citation type="submission" date="2016-10" db="EMBL/GenBank/DDBJ databases">
        <authorList>
            <person name="de Groot N.N."/>
        </authorList>
    </citation>
    <scope>NUCLEOTIDE SEQUENCE [LARGE SCALE GENOMIC DNA]</scope>
    <source>
        <strain evidence="3">MBHS1</strain>
    </source>
</reference>
<dbReference type="AlphaFoldDB" id="A0A1H6FGU4"/>
<name>A0A1H6FGU4_9GAMM</name>
<dbReference type="InterPro" id="IPR001478">
    <property type="entry name" value="PDZ"/>
</dbReference>
<evidence type="ECO:0000313" key="3">
    <source>
        <dbReference type="EMBL" id="SEH08579.1"/>
    </source>
</evidence>
<dbReference type="SUPFAM" id="SSF50156">
    <property type="entry name" value="PDZ domain-like"/>
    <property type="match status" value="1"/>
</dbReference>
<dbReference type="Gene3D" id="2.30.42.10">
    <property type="match status" value="1"/>
</dbReference>
<dbReference type="InterPro" id="IPR021109">
    <property type="entry name" value="Peptidase_aspartic_dom_sf"/>
</dbReference>
<accession>A0A1H6FGU4</accession>
<feature type="signal peptide" evidence="1">
    <location>
        <begin position="1"/>
        <end position="22"/>
    </location>
</feature>
<dbReference type="Pfam" id="PF13650">
    <property type="entry name" value="Asp_protease_2"/>
    <property type="match status" value="1"/>
</dbReference>
<organism evidence="3 4">
    <name type="scientific">Candidatus Venteria ishoeyi</name>
    <dbReference type="NCBI Taxonomy" id="1899563"/>
    <lineage>
        <taxon>Bacteria</taxon>
        <taxon>Pseudomonadati</taxon>
        <taxon>Pseudomonadota</taxon>
        <taxon>Gammaproteobacteria</taxon>
        <taxon>Thiotrichales</taxon>
        <taxon>Thiotrichaceae</taxon>
        <taxon>Venteria</taxon>
    </lineage>
</organism>
<feature type="domain" description="PDZ" evidence="2">
    <location>
        <begin position="291"/>
        <end position="350"/>
    </location>
</feature>
<proteinExistence type="predicted"/>